<reference evidence="2" key="1">
    <citation type="submission" date="2020-11" db="EMBL/GenBank/DDBJ databases">
        <authorList>
            <person name="Whitehead M."/>
        </authorList>
    </citation>
    <scope>NUCLEOTIDE SEQUENCE</scope>
    <source>
        <strain evidence="2">EGII</strain>
    </source>
</reference>
<name>A0A811UIS9_CERCA</name>
<feature type="compositionally biased region" description="Pro residues" evidence="1">
    <location>
        <begin position="63"/>
        <end position="78"/>
    </location>
</feature>
<organism evidence="2 3">
    <name type="scientific">Ceratitis capitata</name>
    <name type="common">Mediterranean fruit fly</name>
    <name type="synonym">Tephritis capitata</name>
    <dbReference type="NCBI Taxonomy" id="7213"/>
    <lineage>
        <taxon>Eukaryota</taxon>
        <taxon>Metazoa</taxon>
        <taxon>Ecdysozoa</taxon>
        <taxon>Arthropoda</taxon>
        <taxon>Hexapoda</taxon>
        <taxon>Insecta</taxon>
        <taxon>Pterygota</taxon>
        <taxon>Neoptera</taxon>
        <taxon>Endopterygota</taxon>
        <taxon>Diptera</taxon>
        <taxon>Brachycera</taxon>
        <taxon>Muscomorpha</taxon>
        <taxon>Tephritoidea</taxon>
        <taxon>Tephritidae</taxon>
        <taxon>Ceratitis</taxon>
        <taxon>Ceratitis</taxon>
    </lineage>
</organism>
<feature type="region of interest" description="Disordered" evidence="1">
    <location>
        <begin position="52"/>
        <end position="78"/>
    </location>
</feature>
<protein>
    <submittedName>
        <fullName evidence="2">(Mediterranean fruit fly) hypothetical protein</fullName>
    </submittedName>
</protein>
<proteinExistence type="predicted"/>
<gene>
    <name evidence="2" type="ORF">CCAP1982_LOCUS7456</name>
</gene>
<evidence type="ECO:0000313" key="2">
    <source>
        <dbReference type="EMBL" id="CAD6998909.1"/>
    </source>
</evidence>
<dbReference type="Proteomes" id="UP000606786">
    <property type="component" value="Unassembled WGS sequence"/>
</dbReference>
<keyword evidence="3" id="KW-1185">Reference proteome</keyword>
<dbReference type="AlphaFoldDB" id="A0A811UIS9"/>
<accession>A0A811UIS9</accession>
<sequence length="78" mass="8543">MGMVLPVHWQRVYNLEKLLKSKNDGLRMAGCGVNSCRAAQSHKRDDVVNNTKVMSSSSSSSLPLPPPTSPPTKRPQQP</sequence>
<dbReference type="EMBL" id="CAJHJT010000012">
    <property type="protein sequence ID" value="CAD6998909.1"/>
    <property type="molecule type" value="Genomic_DNA"/>
</dbReference>
<comment type="caution">
    <text evidence="2">The sequence shown here is derived from an EMBL/GenBank/DDBJ whole genome shotgun (WGS) entry which is preliminary data.</text>
</comment>
<evidence type="ECO:0000256" key="1">
    <source>
        <dbReference type="SAM" id="MobiDB-lite"/>
    </source>
</evidence>
<evidence type="ECO:0000313" key="3">
    <source>
        <dbReference type="Proteomes" id="UP000606786"/>
    </source>
</evidence>